<proteinExistence type="predicted"/>
<organism evidence="2">
    <name type="scientific">Streptococcus sanguinis</name>
    <dbReference type="NCBI Taxonomy" id="1305"/>
    <lineage>
        <taxon>Bacteria</taxon>
        <taxon>Bacillati</taxon>
        <taxon>Bacillota</taxon>
        <taxon>Bacilli</taxon>
        <taxon>Lactobacillales</taxon>
        <taxon>Streptococcaceae</taxon>
        <taxon>Streptococcus</taxon>
    </lineage>
</organism>
<dbReference type="PROSITE" id="PS51257">
    <property type="entry name" value="PROKAR_LIPOPROTEIN"/>
    <property type="match status" value="1"/>
</dbReference>
<evidence type="ECO:0000256" key="1">
    <source>
        <dbReference type="SAM" id="SignalP"/>
    </source>
</evidence>
<dbReference type="AlphaFoldDB" id="A0A7Y0VB76"/>
<reference evidence="2" key="1">
    <citation type="submission" date="2020-04" db="EMBL/GenBank/DDBJ databases">
        <authorList>
            <person name="Chakraborty B."/>
            <person name="Walker A.R."/>
            <person name="Burne R.A."/>
        </authorList>
    </citation>
    <scope>NUCLEOTIDE SEQUENCE [LARGE SCALE GENOMIC DNA]</scope>
    <source>
        <strain evidence="2">BCA8</strain>
    </source>
</reference>
<accession>A0A7Y0VB76</accession>
<feature type="chain" id="PRO_5039628723" evidence="1">
    <location>
        <begin position="22"/>
        <end position="68"/>
    </location>
</feature>
<comment type="caution">
    <text evidence="2">The sequence shown here is derived from an EMBL/GenBank/DDBJ whole genome shotgun (WGS) entry which is preliminary data.</text>
</comment>
<dbReference type="EMBL" id="JABBCN010000001">
    <property type="protein sequence ID" value="NMX24616.1"/>
    <property type="molecule type" value="Genomic_DNA"/>
</dbReference>
<feature type="signal peptide" evidence="1">
    <location>
        <begin position="1"/>
        <end position="21"/>
    </location>
</feature>
<keyword evidence="1" id="KW-0732">Signal</keyword>
<sequence length="68" mass="7348">MKLSKTIFALTTLTLAFFLVACGTSSKKDAGNKDAASSKTVKARSLEEIKRAVSFVSRFSATRNRSAM</sequence>
<gene>
    <name evidence="2" type="ORF">HGP05_01600</name>
</gene>
<protein>
    <submittedName>
        <fullName evidence="2">Uncharacterized protein</fullName>
    </submittedName>
</protein>
<evidence type="ECO:0000313" key="2">
    <source>
        <dbReference type="EMBL" id="NMX24616.1"/>
    </source>
</evidence>
<name>A0A7Y0VB76_STRSA</name>